<reference evidence="2" key="1">
    <citation type="submission" date="2018-11" db="EMBL/GenBank/DDBJ databases">
        <title>Myxobolus squamalis genome and transcriptome.</title>
        <authorList>
            <person name="Yahalomi D."/>
            <person name="Atkinson S.D."/>
            <person name="Neuhof M."/>
            <person name="Chang E.S."/>
            <person name="Philippe H."/>
            <person name="Cartwright P."/>
            <person name="Bartholomew J.L."/>
            <person name="Huchon D."/>
        </authorList>
    </citation>
    <scope>NUCLEOTIDE SEQUENCE</scope>
    <source>
        <strain evidence="2">71B08</strain>
        <tissue evidence="2">Whole</tissue>
    </source>
</reference>
<dbReference type="PANTHER" id="PTHR10933">
    <property type="entry name" value="IMMUNOGLOBULIN-BINDING PROTEIN 1"/>
    <property type="match status" value="1"/>
</dbReference>
<dbReference type="GO" id="GO:0005829">
    <property type="term" value="C:cytosol"/>
    <property type="evidence" value="ECO:0007669"/>
    <property type="project" value="TreeGrafter"/>
</dbReference>
<dbReference type="GO" id="GO:0051721">
    <property type="term" value="F:protein phosphatase 2A binding"/>
    <property type="evidence" value="ECO:0007669"/>
    <property type="project" value="TreeGrafter"/>
</dbReference>
<dbReference type="PANTHER" id="PTHR10933:SF9">
    <property type="entry name" value="IMMUNOGLOBULIN-BINDING PROTEIN 1"/>
    <property type="match status" value="1"/>
</dbReference>
<feature type="compositionally biased region" description="Basic residues" evidence="1">
    <location>
        <begin position="303"/>
        <end position="315"/>
    </location>
</feature>
<evidence type="ECO:0000256" key="1">
    <source>
        <dbReference type="SAM" id="MobiDB-lite"/>
    </source>
</evidence>
<dbReference type="GO" id="GO:0035303">
    <property type="term" value="P:regulation of dephosphorylation"/>
    <property type="evidence" value="ECO:0007669"/>
    <property type="project" value="TreeGrafter"/>
</dbReference>
<sequence>MSDEGSCVSFKSLFDIFYTDYKKKLENSNITDRDENQKTIEGIIEEGRKIYLMVQELSLFSVNEDFEELPTSSIRYLALPGLIGNLFMHKQNDRINSLNEAQKFYRLFFSYVINYHIFDDKTIQRINDIFEENSSCKDAFQNRQNKIEIFKQKKEIEETIKILQDLIKSRPDIDVADTHREIYILQLSLLVEECISNLSSSIVEIKLLLYKASHPTVEKDIKSEFNNDKKFSFIRLNNMDKVFGAGYPSQPTMTSDEYLLHEMKTGKIVTQYQSKTNTKKDESKSSDEEDLSKQRKWDEFKDNHRRGSGNRHNHG</sequence>
<accession>A0A6B2G6I1</accession>
<organism evidence="2">
    <name type="scientific">Myxobolus squamalis</name>
    <name type="common">Myxosporean</name>
    <dbReference type="NCBI Taxonomy" id="59785"/>
    <lineage>
        <taxon>Eukaryota</taxon>
        <taxon>Metazoa</taxon>
        <taxon>Cnidaria</taxon>
        <taxon>Myxozoa</taxon>
        <taxon>Myxosporea</taxon>
        <taxon>Bivalvulida</taxon>
        <taxon>Platysporina</taxon>
        <taxon>Myxobolidae</taxon>
        <taxon>Myxobolus</taxon>
    </lineage>
</organism>
<feature type="region of interest" description="Disordered" evidence="1">
    <location>
        <begin position="271"/>
        <end position="315"/>
    </location>
</feature>
<dbReference type="GO" id="GO:0009966">
    <property type="term" value="P:regulation of signal transduction"/>
    <property type="evidence" value="ECO:0007669"/>
    <property type="project" value="InterPro"/>
</dbReference>
<feature type="compositionally biased region" description="Basic and acidic residues" evidence="1">
    <location>
        <begin position="278"/>
        <end position="302"/>
    </location>
</feature>
<proteinExistence type="predicted"/>
<name>A0A6B2G6I1_MYXSQ</name>
<dbReference type="AlphaFoldDB" id="A0A6B2G6I1"/>
<dbReference type="InterPro" id="IPR038511">
    <property type="entry name" value="TAP42/TAP46-like_sf"/>
</dbReference>
<dbReference type="Gene3D" id="1.25.40.540">
    <property type="entry name" value="TAP42-like family"/>
    <property type="match status" value="1"/>
</dbReference>
<dbReference type="EMBL" id="GHBR01000908">
    <property type="protein sequence ID" value="NDJ96343.1"/>
    <property type="molecule type" value="Transcribed_RNA"/>
</dbReference>
<dbReference type="Pfam" id="PF04177">
    <property type="entry name" value="TAP42"/>
    <property type="match status" value="1"/>
</dbReference>
<evidence type="ECO:0000313" key="2">
    <source>
        <dbReference type="EMBL" id="NDJ96343.1"/>
    </source>
</evidence>
<protein>
    <submittedName>
        <fullName evidence="2">Immunoglobulin-binding protein 1 (Trinotate prediction)</fullName>
    </submittedName>
</protein>
<dbReference type="InterPro" id="IPR007304">
    <property type="entry name" value="TAP46-like"/>
</dbReference>